<dbReference type="GO" id="GO:0003948">
    <property type="term" value="F:N4-(beta-N-acetylglucosaminyl)-L-asparaginase activity"/>
    <property type="evidence" value="ECO:0007669"/>
    <property type="project" value="TreeGrafter"/>
</dbReference>
<comment type="caution">
    <text evidence="2">The sequence shown here is derived from an EMBL/GenBank/DDBJ whole genome shotgun (WGS) entry which is preliminary data.</text>
</comment>
<evidence type="ECO:0000313" key="2">
    <source>
        <dbReference type="EMBL" id="KAG7333945.1"/>
    </source>
</evidence>
<accession>A0A9D3P6G6</accession>
<dbReference type="PANTHER" id="PTHR10188">
    <property type="entry name" value="L-ASPARAGINASE"/>
    <property type="match status" value="1"/>
</dbReference>
<dbReference type="InterPro" id="IPR029055">
    <property type="entry name" value="Ntn_hydrolases_N"/>
</dbReference>
<reference evidence="2 3" key="1">
    <citation type="submission" date="2021-06" db="EMBL/GenBank/DDBJ databases">
        <title>Chromosome-level genome assembly of the red-tail catfish (Hemibagrus wyckioides).</title>
        <authorList>
            <person name="Shao F."/>
        </authorList>
    </citation>
    <scope>NUCLEOTIDE SEQUENCE [LARGE SCALE GENOMIC DNA]</scope>
    <source>
        <strain evidence="2">EC202008001</strain>
        <tissue evidence="2">Blood</tissue>
    </source>
</reference>
<organism evidence="2 3">
    <name type="scientific">Hemibagrus wyckioides</name>
    <dbReference type="NCBI Taxonomy" id="337641"/>
    <lineage>
        <taxon>Eukaryota</taxon>
        <taxon>Metazoa</taxon>
        <taxon>Chordata</taxon>
        <taxon>Craniata</taxon>
        <taxon>Vertebrata</taxon>
        <taxon>Euteleostomi</taxon>
        <taxon>Actinopterygii</taxon>
        <taxon>Neopterygii</taxon>
        <taxon>Teleostei</taxon>
        <taxon>Ostariophysi</taxon>
        <taxon>Siluriformes</taxon>
        <taxon>Bagridae</taxon>
        <taxon>Hemibagrus</taxon>
    </lineage>
</organism>
<dbReference type="SUPFAM" id="SSF56235">
    <property type="entry name" value="N-terminal nucleophile aminohydrolases (Ntn hydrolases)"/>
    <property type="match status" value="1"/>
</dbReference>
<evidence type="ECO:0000313" key="3">
    <source>
        <dbReference type="Proteomes" id="UP000824219"/>
    </source>
</evidence>
<keyword evidence="3" id="KW-1185">Reference proteome</keyword>
<sequence length="184" mass="19641">MRCMILAGQNSTDVVENAIADVENDVQTGRYIVGRGGFPNSKGIVECDAAVMEGVPGRFGAVAALRGVGQPSRVARKVMERSPHSFLVGEGAEAFAREQGFTIEPNNDMPSAYAATAYQGLSPKEACCSVLADIKKRTAEDKCFEIGLIALNLKGDVGAASSVEFPYAFWNQGMDSVEKHVLSY</sequence>
<dbReference type="Pfam" id="PF01112">
    <property type="entry name" value="Asparaginase_2"/>
    <property type="match status" value="1"/>
</dbReference>
<protein>
    <submittedName>
        <fullName evidence="2">Uncharacterized protein</fullName>
    </submittedName>
</protein>
<proteinExistence type="inferred from homology"/>
<dbReference type="InterPro" id="IPR000246">
    <property type="entry name" value="Peptidase_T2"/>
</dbReference>
<dbReference type="Gene3D" id="3.60.20.30">
    <property type="entry name" value="(Glycosyl)asparaginase"/>
    <property type="match status" value="1"/>
</dbReference>
<name>A0A9D3P6G6_9TELE</name>
<gene>
    <name evidence="2" type="ORF">KOW79_002352</name>
</gene>
<comment type="similarity">
    <text evidence="1">Belongs to the Ntn-hydrolase family.</text>
</comment>
<dbReference type="AlphaFoldDB" id="A0A9D3P6G6"/>
<dbReference type="Proteomes" id="UP000824219">
    <property type="component" value="Linkage Group LG03"/>
</dbReference>
<dbReference type="GO" id="GO:0005737">
    <property type="term" value="C:cytoplasm"/>
    <property type="evidence" value="ECO:0007669"/>
    <property type="project" value="TreeGrafter"/>
</dbReference>
<dbReference type="EMBL" id="JAHKSW010000003">
    <property type="protein sequence ID" value="KAG7333945.1"/>
    <property type="molecule type" value="Genomic_DNA"/>
</dbReference>
<evidence type="ECO:0000256" key="1">
    <source>
        <dbReference type="ARBA" id="ARBA00010872"/>
    </source>
</evidence>
<dbReference type="OrthoDB" id="2262349at2759"/>
<dbReference type="PANTHER" id="PTHR10188:SF16">
    <property type="entry name" value="N(4)-(BETA-N-ACETYLGLUCOSAMINYL)-L-ASPARAGINASE-LIKE"/>
    <property type="match status" value="1"/>
</dbReference>